<accession>A0A3R8JQ46</accession>
<dbReference type="GO" id="GO:0005978">
    <property type="term" value="P:glycogen biosynthetic process"/>
    <property type="evidence" value="ECO:0007669"/>
    <property type="project" value="UniProtKB-KW"/>
</dbReference>
<dbReference type="Proteomes" id="UP000274920">
    <property type="component" value="Unassembled WGS sequence"/>
</dbReference>
<dbReference type="GO" id="GO:0008878">
    <property type="term" value="F:glucose-1-phosphate adenylyltransferase activity"/>
    <property type="evidence" value="ECO:0007669"/>
    <property type="project" value="UniProtKB-EC"/>
</dbReference>
<comment type="similarity">
    <text evidence="1">Belongs to the bacterial/plant glucose-1-phosphate adenylyltransferase family.</text>
</comment>
<evidence type="ECO:0000313" key="6">
    <source>
        <dbReference type="Proteomes" id="UP000274920"/>
    </source>
</evidence>
<gene>
    <name evidence="5" type="primary">glgD</name>
    <name evidence="5" type="ORF">EBB54_19615</name>
</gene>
<dbReference type="InterPro" id="IPR011004">
    <property type="entry name" value="Trimer_LpxA-like_sf"/>
</dbReference>
<reference evidence="5" key="1">
    <citation type="submission" date="2018-10" db="EMBL/GenBank/DDBJ databases">
        <title>Schaedlerella arabinophila gen. nov. sp. nov., isolated from the mouse intestinal tract and comparative analysis with the genome of the closely related altered Schaedler flora strain ASF502.</title>
        <authorList>
            <person name="Miyake S."/>
            <person name="Soh M."/>
            <person name="Seedorf H."/>
        </authorList>
    </citation>
    <scope>NUCLEOTIDE SEQUENCE [LARGE SCALE GENOMIC DNA]</scope>
    <source>
        <strain evidence="5">DSM 106076</strain>
    </source>
</reference>
<dbReference type="PANTHER" id="PTHR43523">
    <property type="entry name" value="GLUCOSE-1-PHOSPHATE ADENYLYLTRANSFERASE-RELATED"/>
    <property type="match status" value="1"/>
</dbReference>
<dbReference type="SUPFAM" id="SSF51161">
    <property type="entry name" value="Trimeric LpxA-like enzymes"/>
    <property type="match status" value="1"/>
</dbReference>
<protein>
    <submittedName>
        <fullName evidence="5">Glucose-1-phosphate adenylyltransferase subunit GlgD</fullName>
        <ecNumber evidence="5">2.7.7.27</ecNumber>
    </submittedName>
</protein>
<name>A0A3R8JQ46_9FIRM</name>
<evidence type="ECO:0000313" key="5">
    <source>
        <dbReference type="EMBL" id="RRK33300.1"/>
    </source>
</evidence>
<dbReference type="SUPFAM" id="SSF53448">
    <property type="entry name" value="Nucleotide-diphospho-sugar transferases"/>
    <property type="match status" value="1"/>
</dbReference>
<comment type="caution">
    <text evidence="5">The sequence shown here is derived from an EMBL/GenBank/DDBJ whole genome shotgun (WGS) entry which is preliminary data.</text>
</comment>
<dbReference type="InterPro" id="IPR056818">
    <property type="entry name" value="GlmU/GlgC-like_hexapep"/>
</dbReference>
<dbReference type="InterPro" id="IPR029044">
    <property type="entry name" value="Nucleotide-diphossugar_trans"/>
</dbReference>
<dbReference type="PANTHER" id="PTHR43523:SF6">
    <property type="entry name" value="GLYCOGEN BIOSYNTHESIS PROTEIN GLGD"/>
    <property type="match status" value="1"/>
</dbReference>
<dbReference type="Gene3D" id="2.160.10.10">
    <property type="entry name" value="Hexapeptide repeat proteins"/>
    <property type="match status" value="1"/>
</dbReference>
<dbReference type="EC" id="2.7.7.27" evidence="5"/>
<organism evidence="5 6">
    <name type="scientific">Schaedlerella arabinosiphila</name>
    <dbReference type="NCBI Taxonomy" id="2044587"/>
    <lineage>
        <taxon>Bacteria</taxon>
        <taxon>Bacillati</taxon>
        <taxon>Bacillota</taxon>
        <taxon>Clostridia</taxon>
        <taxon>Lachnospirales</taxon>
        <taxon>Lachnospiraceae</taxon>
        <taxon>Schaedlerella</taxon>
    </lineage>
</organism>
<keyword evidence="5" id="KW-0808">Transferase</keyword>
<dbReference type="InterPro" id="IPR005835">
    <property type="entry name" value="NTP_transferase_dom"/>
</dbReference>
<keyword evidence="2" id="KW-0320">Glycogen biosynthesis</keyword>
<dbReference type="CDD" id="cd04651">
    <property type="entry name" value="LbH_G1P_AT_C"/>
    <property type="match status" value="1"/>
</dbReference>
<dbReference type="InterPro" id="IPR011832">
    <property type="entry name" value="GlgDAde_trans"/>
</dbReference>
<proteinExistence type="inferred from homology"/>
<sequence length="371" mass="41964">MAKAFGIVNTSGNHIWVEGLENHRTIGAFSFLGRYRVIDFPISNFSNSEIEQIKVFVRRKPRSLIDHLGTGRHYSINSKRGKLQVLFSQNSSDNDIYNTDIAAFYENIDCIERTHEQYVIITPNFMVFTQNFDTLLQTHIESEADITMLYHSVDNAKEMYLNCDLLNLNKQKGVLSIEKNRGTAKNRNISMDTYVMKKELFVELIKKARKISSMYTLAQIVNKECEELDIRGVAHRGYFATITDFKSYYDANLSLIDGKTAASLFDEDWPIYTRTNDSSPTQYFEDSSVKYSVVSNGCLIEGTVENSVIGRGCVIKKGAVVKNSVILPGALIGEGAHIENQVVDKRAKIIHAKEVVAAPEKPGYVRREDTL</sequence>
<evidence type="ECO:0000259" key="4">
    <source>
        <dbReference type="Pfam" id="PF24894"/>
    </source>
</evidence>
<evidence type="ECO:0000259" key="3">
    <source>
        <dbReference type="Pfam" id="PF00483"/>
    </source>
</evidence>
<dbReference type="CDD" id="cd02508">
    <property type="entry name" value="ADP_Glucose_PP"/>
    <property type="match status" value="1"/>
</dbReference>
<feature type="domain" description="Nucleotidyl transferase" evidence="3">
    <location>
        <begin position="28"/>
        <end position="254"/>
    </location>
</feature>
<dbReference type="Pfam" id="PF00483">
    <property type="entry name" value="NTP_transferase"/>
    <property type="match status" value="1"/>
</dbReference>
<dbReference type="RefSeq" id="WP_125128604.1">
    <property type="nucleotide sequence ID" value="NZ_RHJS01000002.1"/>
</dbReference>
<evidence type="ECO:0000256" key="1">
    <source>
        <dbReference type="ARBA" id="ARBA00010443"/>
    </source>
</evidence>
<dbReference type="NCBIfam" id="TIGR02092">
    <property type="entry name" value="glgD"/>
    <property type="match status" value="1"/>
</dbReference>
<keyword evidence="6" id="KW-1185">Reference proteome</keyword>
<dbReference type="Gene3D" id="3.90.550.10">
    <property type="entry name" value="Spore Coat Polysaccharide Biosynthesis Protein SpsA, Chain A"/>
    <property type="match status" value="1"/>
</dbReference>
<feature type="domain" description="Glucose-1-phosphate adenylyltransferase/Bifunctional protein GlmU-like C-terminal hexapeptide" evidence="4">
    <location>
        <begin position="287"/>
        <end position="355"/>
    </location>
</feature>
<dbReference type="AlphaFoldDB" id="A0A3R8JQ46"/>
<dbReference type="InterPro" id="IPR011831">
    <property type="entry name" value="ADP-Glc_PPase"/>
</dbReference>
<evidence type="ECO:0000256" key="2">
    <source>
        <dbReference type="ARBA" id="ARBA00023056"/>
    </source>
</evidence>
<dbReference type="EMBL" id="RHJS01000002">
    <property type="protein sequence ID" value="RRK33300.1"/>
    <property type="molecule type" value="Genomic_DNA"/>
</dbReference>
<keyword evidence="5" id="KW-0548">Nucleotidyltransferase</keyword>
<dbReference type="Pfam" id="PF24894">
    <property type="entry name" value="Hexapep_GlmU"/>
    <property type="match status" value="1"/>
</dbReference>